<accession>A0A024G7X0</accession>
<feature type="transmembrane region" description="Helical" evidence="5">
    <location>
        <begin position="220"/>
        <end position="243"/>
    </location>
</feature>
<name>A0A024G7X0_9STRA</name>
<dbReference type="STRING" id="65357.A0A024G7X0"/>
<dbReference type="Pfam" id="PF01490">
    <property type="entry name" value="Aa_trans"/>
    <property type="match status" value="1"/>
</dbReference>
<evidence type="ECO:0000259" key="6">
    <source>
        <dbReference type="Pfam" id="PF01490"/>
    </source>
</evidence>
<feature type="domain" description="Amino acid transporter transmembrane" evidence="6">
    <location>
        <begin position="13"/>
        <end position="451"/>
    </location>
</feature>
<evidence type="ECO:0000256" key="2">
    <source>
        <dbReference type="ARBA" id="ARBA00022692"/>
    </source>
</evidence>
<dbReference type="PANTHER" id="PTHR22950:SF349">
    <property type="entry name" value="AMINO ACID TRANSPORTER TRANSMEMBRANE DOMAIN-CONTAINING PROTEIN"/>
    <property type="match status" value="1"/>
</dbReference>
<evidence type="ECO:0000256" key="4">
    <source>
        <dbReference type="ARBA" id="ARBA00023136"/>
    </source>
</evidence>
<evidence type="ECO:0000256" key="5">
    <source>
        <dbReference type="SAM" id="Phobius"/>
    </source>
</evidence>
<organism evidence="7 8">
    <name type="scientific">Albugo candida</name>
    <dbReference type="NCBI Taxonomy" id="65357"/>
    <lineage>
        <taxon>Eukaryota</taxon>
        <taxon>Sar</taxon>
        <taxon>Stramenopiles</taxon>
        <taxon>Oomycota</taxon>
        <taxon>Peronosporomycetes</taxon>
        <taxon>Albuginales</taxon>
        <taxon>Albuginaceae</taxon>
        <taxon>Albugo</taxon>
    </lineage>
</organism>
<reference evidence="7 8" key="1">
    <citation type="submission" date="2012-05" db="EMBL/GenBank/DDBJ databases">
        <title>Recombination and specialization in a pathogen metapopulation.</title>
        <authorList>
            <person name="Gardiner A."/>
            <person name="Kemen E."/>
            <person name="Schultz-Larsen T."/>
            <person name="MacLean D."/>
            <person name="Van Oosterhout C."/>
            <person name="Jones J.D.G."/>
        </authorList>
    </citation>
    <scope>NUCLEOTIDE SEQUENCE [LARGE SCALE GENOMIC DNA]</scope>
    <source>
        <strain evidence="7 8">Ac Nc2</strain>
    </source>
</reference>
<keyword evidence="3 5" id="KW-1133">Transmembrane helix</keyword>
<dbReference type="AlphaFoldDB" id="A0A024G7X0"/>
<comment type="subcellular location">
    <subcellularLocation>
        <location evidence="1">Membrane</location>
        <topology evidence="1">Multi-pass membrane protein</topology>
    </subcellularLocation>
</comment>
<dbReference type="EMBL" id="CAIX01000037">
    <property type="protein sequence ID" value="CCI42665.1"/>
    <property type="molecule type" value="Genomic_DNA"/>
</dbReference>
<protein>
    <recommendedName>
        <fullName evidence="6">Amino acid transporter transmembrane domain-containing protein</fullName>
    </recommendedName>
</protein>
<dbReference type="PANTHER" id="PTHR22950">
    <property type="entry name" value="AMINO ACID TRANSPORTER"/>
    <property type="match status" value="1"/>
</dbReference>
<evidence type="ECO:0000256" key="3">
    <source>
        <dbReference type="ARBA" id="ARBA00022989"/>
    </source>
</evidence>
<feature type="transmembrane region" description="Helical" evidence="5">
    <location>
        <begin position="434"/>
        <end position="453"/>
    </location>
</feature>
<evidence type="ECO:0000313" key="8">
    <source>
        <dbReference type="Proteomes" id="UP000053237"/>
    </source>
</evidence>
<proteinExistence type="predicted"/>
<keyword evidence="2 5" id="KW-0812">Transmembrane</keyword>
<feature type="transmembrane region" description="Helical" evidence="5">
    <location>
        <begin position="39"/>
        <end position="64"/>
    </location>
</feature>
<dbReference type="OrthoDB" id="67190at2759"/>
<feature type="transmembrane region" description="Helical" evidence="5">
    <location>
        <begin position="145"/>
        <end position="168"/>
    </location>
</feature>
<feature type="transmembrane region" description="Helical" evidence="5">
    <location>
        <begin position="276"/>
        <end position="301"/>
    </location>
</feature>
<dbReference type="InParanoid" id="A0A024G7X0"/>
<comment type="caution">
    <text evidence="7">The sequence shown here is derived from an EMBL/GenBank/DDBJ whole genome shotgun (WGS) entry which is preliminary data.</text>
</comment>
<evidence type="ECO:0000256" key="1">
    <source>
        <dbReference type="ARBA" id="ARBA00004141"/>
    </source>
</evidence>
<sequence length="489" mass="52729">MKTAFLTLEDLKIALNLFCCVYGIGTLGMPGNFSRAGPLIGTGALIFMTCANVYASVACSRVMLGAPASVRTFGDLGEMCMGKAGRFLVVSSQMAVCLLGPCVFLVLGGTLLSSMFANTFSQVTWLIIMVISVMPVCLTPTLKEGAGAAFAGCAGTIAADVIGIIVLLSGMKGHPSVPAPEFRIEQVLGAFGNLSLAFSAGVLIPALQRQHSDPSKMPRIIFITMTSISCLFLALSILAYSTVGCQISGNLLFSIFPDSATGLTALGFQADRGVAVLAYLGMQLHITIAFAVFLHPAFYTLERLIIGMHQQPSYVDIESERVQRSAATTHYAISKRIIQTDDSVLSSALVIDSVLPTTYEEELAEYRNAAVAFKYITLRIVLIGTLVAVAIVFHDHLSDFMDFIGASCISLSCIVLPILFYLKKLWAEIPLYEKTFAIVILVVCSLLGCYVTYRSGVELFTKPDHSKPFPFCAAEFDKTLYYNSSSHRF</sequence>
<gene>
    <name evidence="7" type="ORF">BN9_034490</name>
</gene>
<dbReference type="Proteomes" id="UP000053237">
    <property type="component" value="Unassembled WGS sequence"/>
</dbReference>
<feature type="transmembrane region" description="Helical" evidence="5">
    <location>
        <begin position="85"/>
        <end position="107"/>
    </location>
</feature>
<keyword evidence="4 5" id="KW-0472">Membrane</keyword>
<dbReference type="GO" id="GO:0005774">
    <property type="term" value="C:vacuolar membrane"/>
    <property type="evidence" value="ECO:0007669"/>
    <property type="project" value="TreeGrafter"/>
</dbReference>
<feature type="transmembrane region" description="Helical" evidence="5">
    <location>
        <begin position="119"/>
        <end position="138"/>
    </location>
</feature>
<feature type="transmembrane region" description="Helical" evidence="5">
    <location>
        <begin position="188"/>
        <end position="208"/>
    </location>
</feature>
<feature type="transmembrane region" description="Helical" evidence="5">
    <location>
        <begin position="376"/>
        <end position="394"/>
    </location>
</feature>
<dbReference type="InterPro" id="IPR013057">
    <property type="entry name" value="AA_transpt_TM"/>
</dbReference>
<dbReference type="GO" id="GO:0015179">
    <property type="term" value="F:L-amino acid transmembrane transporter activity"/>
    <property type="evidence" value="ECO:0007669"/>
    <property type="project" value="TreeGrafter"/>
</dbReference>
<evidence type="ECO:0000313" key="7">
    <source>
        <dbReference type="EMBL" id="CCI42665.1"/>
    </source>
</evidence>
<keyword evidence="8" id="KW-1185">Reference proteome</keyword>
<feature type="transmembrane region" description="Helical" evidence="5">
    <location>
        <begin position="400"/>
        <end position="422"/>
    </location>
</feature>
<feature type="transmembrane region" description="Helical" evidence="5">
    <location>
        <begin position="12"/>
        <end position="33"/>
    </location>
</feature>